<keyword evidence="1" id="KW-1133">Transmembrane helix</keyword>
<protein>
    <recommendedName>
        <fullName evidence="4">DUF4307 domain-containing protein</fullName>
    </recommendedName>
</protein>
<dbReference type="AlphaFoldDB" id="A0A916UDV9"/>
<organism evidence="2 3">
    <name type="scientific">Hoyosella rhizosphaerae</name>
    <dbReference type="NCBI Taxonomy" id="1755582"/>
    <lineage>
        <taxon>Bacteria</taxon>
        <taxon>Bacillati</taxon>
        <taxon>Actinomycetota</taxon>
        <taxon>Actinomycetes</taxon>
        <taxon>Mycobacteriales</taxon>
        <taxon>Hoyosellaceae</taxon>
        <taxon>Hoyosella</taxon>
    </lineage>
</organism>
<evidence type="ECO:0000256" key="1">
    <source>
        <dbReference type="SAM" id="Phobius"/>
    </source>
</evidence>
<proteinExistence type="predicted"/>
<feature type="transmembrane region" description="Helical" evidence="1">
    <location>
        <begin position="23"/>
        <end position="44"/>
    </location>
</feature>
<sequence>MTSGNYSAASRYPTRNTKPKPRWLIIVVAGVFAGVVATITFVGYRPVTSTPITAESLAYEVIDDQTINIRFKVVRDDPSDDVVCVVRARSRDGSETGRREIYLPPSESAAVELTTHITTSQAPGMAEVYGCSANVPDYLLP</sequence>
<comment type="caution">
    <text evidence="2">The sequence shown here is derived from an EMBL/GenBank/DDBJ whole genome shotgun (WGS) entry which is preliminary data.</text>
</comment>
<evidence type="ECO:0000313" key="2">
    <source>
        <dbReference type="EMBL" id="GGC68770.1"/>
    </source>
</evidence>
<gene>
    <name evidence="2" type="ORF">GCM10011410_21960</name>
</gene>
<dbReference type="InterPro" id="IPR025443">
    <property type="entry name" value="DUF4307"/>
</dbReference>
<keyword evidence="1" id="KW-0812">Transmembrane</keyword>
<dbReference type="RefSeq" id="WP_188674420.1">
    <property type="nucleotide sequence ID" value="NZ_BMJH01000002.1"/>
</dbReference>
<dbReference type="EMBL" id="BMJH01000002">
    <property type="protein sequence ID" value="GGC68770.1"/>
    <property type="molecule type" value="Genomic_DNA"/>
</dbReference>
<keyword evidence="1" id="KW-0472">Membrane</keyword>
<dbReference type="Proteomes" id="UP000641514">
    <property type="component" value="Unassembled WGS sequence"/>
</dbReference>
<dbReference type="Pfam" id="PF14155">
    <property type="entry name" value="DUF4307"/>
    <property type="match status" value="1"/>
</dbReference>
<keyword evidence="3" id="KW-1185">Reference proteome</keyword>
<accession>A0A916UDV9</accession>
<reference evidence="2" key="2">
    <citation type="submission" date="2020-09" db="EMBL/GenBank/DDBJ databases">
        <authorList>
            <person name="Sun Q."/>
            <person name="Zhou Y."/>
        </authorList>
    </citation>
    <scope>NUCLEOTIDE SEQUENCE</scope>
    <source>
        <strain evidence="2">CGMCC 1.15478</strain>
    </source>
</reference>
<evidence type="ECO:0000313" key="3">
    <source>
        <dbReference type="Proteomes" id="UP000641514"/>
    </source>
</evidence>
<evidence type="ECO:0008006" key="4">
    <source>
        <dbReference type="Google" id="ProtNLM"/>
    </source>
</evidence>
<reference evidence="2" key="1">
    <citation type="journal article" date="2014" name="Int. J. Syst. Evol. Microbiol.">
        <title>Complete genome sequence of Corynebacterium casei LMG S-19264T (=DSM 44701T), isolated from a smear-ripened cheese.</title>
        <authorList>
            <consortium name="US DOE Joint Genome Institute (JGI-PGF)"/>
            <person name="Walter F."/>
            <person name="Albersmeier A."/>
            <person name="Kalinowski J."/>
            <person name="Ruckert C."/>
        </authorList>
    </citation>
    <scope>NUCLEOTIDE SEQUENCE</scope>
    <source>
        <strain evidence="2">CGMCC 1.15478</strain>
    </source>
</reference>
<name>A0A916UDV9_9ACTN</name>